<protein>
    <submittedName>
        <fullName evidence="1">Uncharacterized protein</fullName>
    </submittedName>
</protein>
<dbReference type="EMBL" id="LAZR01052149">
    <property type="protein sequence ID" value="KKK83595.1"/>
    <property type="molecule type" value="Genomic_DNA"/>
</dbReference>
<evidence type="ECO:0000313" key="1">
    <source>
        <dbReference type="EMBL" id="KKK83595.1"/>
    </source>
</evidence>
<gene>
    <name evidence="1" type="ORF">LCGC14_2791790</name>
</gene>
<comment type="caution">
    <text evidence="1">The sequence shown here is derived from an EMBL/GenBank/DDBJ whole genome shotgun (WGS) entry which is preliminary data.</text>
</comment>
<reference evidence="1" key="1">
    <citation type="journal article" date="2015" name="Nature">
        <title>Complex archaea that bridge the gap between prokaryotes and eukaryotes.</title>
        <authorList>
            <person name="Spang A."/>
            <person name="Saw J.H."/>
            <person name="Jorgensen S.L."/>
            <person name="Zaremba-Niedzwiedzka K."/>
            <person name="Martijn J."/>
            <person name="Lind A.E."/>
            <person name="van Eijk R."/>
            <person name="Schleper C."/>
            <person name="Guy L."/>
            <person name="Ettema T.J."/>
        </authorList>
    </citation>
    <scope>NUCLEOTIDE SEQUENCE</scope>
</reference>
<accession>A0A0F8ZCD5</accession>
<dbReference type="AlphaFoldDB" id="A0A0F8ZCD5"/>
<proteinExistence type="predicted"/>
<sequence length="193" mass="21037">DLPQGFVKGEGSFISNEDLASLSADPEARKGMLERWGRLLGYEVTYEPTGAELEESPVQGINVSASLYATEEGARASFADAVKTAEETDWAANYSGLRDFRQEEVDAGVLADEIVWLKLSGFQPATGGPDALVTDDLIFFRVGTERGFLRVLASLTGSEDRGHYQSTVERWLRALIQNVEDVLAGPGFEAQED</sequence>
<organism evidence="1">
    <name type="scientific">marine sediment metagenome</name>
    <dbReference type="NCBI Taxonomy" id="412755"/>
    <lineage>
        <taxon>unclassified sequences</taxon>
        <taxon>metagenomes</taxon>
        <taxon>ecological metagenomes</taxon>
    </lineage>
</organism>
<feature type="non-terminal residue" evidence="1">
    <location>
        <position position="1"/>
    </location>
</feature>
<name>A0A0F8ZCD5_9ZZZZ</name>